<feature type="non-terminal residue" evidence="1">
    <location>
        <position position="1"/>
    </location>
</feature>
<gene>
    <name evidence="1" type="ORF">S01H1_33564</name>
</gene>
<dbReference type="EMBL" id="BARS01020845">
    <property type="protein sequence ID" value="GAG11972.1"/>
    <property type="molecule type" value="Genomic_DNA"/>
</dbReference>
<organism evidence="1">
    <name type="scientific">marine sediment metagenome</name>
    <dbReference type="NCBI Taxonomy" id="412755"/>
    <lineage>
        <taxon>unclassified sequences</taxon>
        <taxon>metagenomes</taxon>
        <taxon>ecological metagenomes</taxon>
    </lineage>
</organism>
<accession>X0VLC8</accession>
<comment type="caution">
    <text evidence="1">The sequence shown here is derived from an EMBL/GenBank/DDBJ whole genome shotgun (WGS) entry which is preliminary data.</text>
</comment>
<dbReference type="AlphaFoldDB" id="X0VLC8"/>
<protein>
    <submittedName>
        <fullName evidence="1">Uncharacterized protein</fullName>
    </submittedName>
</protein>
<evidence type="ECO:0000313" key="1">
    <source>
        <dbReference type="EMBL" id="GAG11972.1"/>
    </source>
</evidence>
<feature type="non-terminal residue" evidence="1">
    <location>
        <position position="272"/>
    </location>
</feature>
<sequence length="272" mass="29295">DTNGDGLFTAADTTEPTNGLDLEWEYQDYSDASGEPNETSSSVSVRSFTGSVELDRTVYPVPIGTNQFELHAPATGYLEATPVNIVIRVNDPDANVSANGEDTLSTSVLKLEIARGSDKELIIINSTELVEIAPDAGIFEVDVEIDQQTFAGLNGGIEQGDIIQVQYTDPADASGDSNSVTDSATFDLRNGVIQTDKSVYIIGSDVIFTLIEPDLDLDSETEETWDLDLINWDSDAGDLNLSDDVFDAEPFGLRETGPSTGIFQVVIEIPDE</sequence>
<proteinExistence type="predicted"/>
<reference evidence="1" key="1">
    <citation type="journal article" date="2014" name="Front. Microbiol.">
        <title>High frequency of phylogenetically diverse reductive dehalogenase-homologous genes in deep subseafloor sedimentary metagenomes.</title>
        <authorList>
            <person name="Kawai M."/>
            <person name="Futagami T."/>
            <person name="Toyoda A."/>
            <person name="Takaki Y."/>
            <person name="Nishi S."/>
            <person name="Hori S."/>
            <person name="Arai W."/>
            <person name="Tsubouchi T."/>
            <person name="Morono Y."/>
            <person name="Uchiyama I."/>
            <person name="Ito T."/>
            <person name="Fujiyama A."/>
            <person name="Inagaki F."/>
            <person name="Takami H."/>
        </authorList>
    </citation>
    <scope>NUCLEOTIDE SEQUENCE</scope>
    <source>
        <strain evidence="1">Expedition CK06-06</strain>
    </source>
</reference>
<name>X0VLC8_9ZZZZ</name>